<keyword evidence="2" id="KW-0812">Transmembrane</keyword>
<dbReference type="Proteomes" id="UP001626537">
    <property type="component" value="Chromosome"/>
</dbReference>
<name>A0ABZ0I0Y2_9GAMM</name>
<evidence type="ECO:0000256" key="3">
    <source>
        <dbReference type="SAM" id="SignalP"/>
    </source>
</evidence>
<evidence type="ECO:0000256" key="2">
    <source>
        <dbReference type="SAM" id="Phobius"/>
    </source>
</evidence>
<feature type="transmembrane region" description="Helical" evidence="2">
    <location>
        <begin position="589"/>
        <end position="607"/>
    </location>
</feature>
<gene>
    <name evidence="4" type="ORF">R0135_12805</name>
</gene>
<feature type="region of interest" description="Disordered" evidence="1">
    <location>
        <begin position="435"/>
        <end position="457"/>
    </location>
</feature>
<evidence type="ECO:0000313" key="4">
    <source>
        <dbReference type="EMBL" id="WOJ92658.1"/>
    </source>
</evidence>
<dbReference type="InterPro" id="IPR053784">
    <property type="entry name" value="Choice_anch_U_dom"/>
</dbReference>
<proteinExistence type="predicted"/>
<keyword evidence="5" id="KW-1185">Reference proteome</keyword>
<feature type="signal peptide" evidence="3">
    <location>
        <begin position="1"/>
        <end position="20"/>
    </location>
</feature>
<dbReference type="RefSeq" id="WP_407347257.1">
    <property type="nucleotide sequence ID" value="NZ_CP136864.1"/>
</dbReference>
<feature type="compositionally biased region" description="Polar residues" evidence="1">
    <location>
        <begin position="444"/>
        <end position="457"/>
    </location>
</feature>
<protein>
    <submittedName>
        <fullName evidence="4">Choice-of-anchor U domain-containing protein</fullName>
    </submittedName>
</protein>
<dbReference type="EMBL" id="CP136864">
    <property type="protein sequence ID" value="WOJ92658.1"/>
    <property type="molecule type" value="Genomic_DNA"/>
</dbReference>
<evidence type="ECO:0000256" key="1">
    <source>
        <dbReference type="SAM" id="MobiDB-lite"/>
    </source>
</evidence>
<keyword evidence="2" id="KW-1133">Transmembrane helix</keyword>
<accession>A0ABZ0I0Y2</accession>
<organism evidence="4 5">
    <name type="scientific">Congregibacter variabilis</name>
    <dbReference type="NCBI Taxonomy" id="3081200"/>
    <lineage>
        <taxon>Bacteria</taxon>
        <taxon>Pseudomonadati</taxon>
        <taxon>Pseudomonadota</taxon>
        <taxon>Gammaproteobacteria</taxon>
        <taxon>Cellvibrionales</taxon>
        <taxon>Halieaceae</taxon>
        <taxon>Congregibacter</taxon>
    </lineage>
</organism>
<dbReference type="NCBIfam" id="NF041766">
    <property type="entry name" value="choice_anch_U"/>
    <property type="match status" value="1"/>
</dbReference>
<sequence length="616" mass="63670">MALRLYGCASLLVLSTSATAQTAQVFETSKLRFGTGAEASITIAGTLKQPFYFETSNSTFYKLTFSNFPLDIAVASGGDGTNDWNLNGSLVETQNSSYSLTGAALDTTGFIVTTPDSGSGFEKGYGTIISEGNIDIDLGGANEALLTVTNSYDLPADDFFISIRTRITNRGSNPATNVRAWVGTRDDYVGVDDGPIKQRGNIVGDAFQEIANASDQAQALLITADSGAFTPGVLFYTAEPRASVVFDSCCSFSNAYRQDPATAPISIPSGADGSYAMFVRLPDLAAGDFYEFTWFYAAGAVSDLADVIASVANASAGLQNLTFTTGDLVAALDADGVGYYLVVPRDAVAPTEAQIKAGVDYGAVSVVDSGSGAMTANVDRTFGVSGLTVATDYDLYFVGEDQQSPPVFTAIRKVQFSTLSYTDDGDGIDFLVEAGAPGEGDGNNDGTADGEQTSVTSLPTTSGEYITVVSTSGKMISGVSLAAALPAPIPAGFSNPYGSIGFTASGVTAGATEEFQVFMPLDASISGALKWNRVSASWEEVGAVSASGSRTVVTFSVTDGGPLDLDGAANGTILDPIVPVAASATSVPTVPKVVLMLMVVGVIFLGFRRTENLATV</sequence>
<evidence type="ECO:0000313" key="5">
    <source>
        <dbReference type="Proteomes" id="UP001626537"/>
    </source>
</evidence>
<feature type="chain" id="PRO_5045820021" evidence="3">
    <location>
        <begin position="21"/>
        <end position="616"/>
    </location>
</feature>
<reference evidence="4 5" key="1">
    <citation type="submission" date="2023-10" db="EMBL/GenBank/DDBJ databases">
        <title>Two novel species belonging to the OM43/NOR5 clade.</title>
        <authorList>
            <person name="Park M."/>
        </authorList>
    </citation>
    <scope>NUCLEOTIDE SEQUENCE [LARGE SCALE GENOMIC DNA]</scope>
    <source>
        <strain evidence="4 5">IMCC43200</strain>
    </source>
</reference>
<keyword evidence="2" id="KW-0472">Membrane</keyword>
<keyword evidence="3" id="KW-0732">Signal</keyword>